<feature type="region of interest" description="Disordered" evidence="14">
    <location>
        <begin position="837"/>
        <end position="857"/>
    </location>
</feature>
<dbReference type="SMART" id="SM00389">
    <property type="entry name" value="HOX"/>
    <property type="match status" value="1"/>
</dbReference>
<evidence type="ECO:0000256" key="2">
    <source>
        <dbReference type="ARBA" id="ARBA00022473"/>
    </source>
</evidence>
<keyword evidence="12" id="KW-0539">Nucleus</keyword>
<dbReference type="GO" id="GO:0003677">
    <property type="term" value="F:DNA binding"/>
    <property type="evidence" value="ECO:0007669"/>
    <property type="project" value="UniProtKB-KW"/>
</dbReference>
<keyword evidence="17" id="KW-1185">Reference proteome</keyword>
<accession>A0A7J6B9C1</accession>
<dbReference type="InterPro" id="IPR058631">
    <property type="entry name" value="TSHZ1-3_homeodomain"/>
</dbReference>
<keyword evidence="11" id="KW-0804">Transcription</keyword>
<keyword evidence="6 13" id="KW-0863">Zinc-finger</keyword>
<keyword evidence="3" id="KW-0678">Repressor</keyword>
<dbReference type="PANTHER" id="PTHR12487:SF5">
    <property type="entry name" value="TEASHIRT HOMOLOG 3"/>
    <property type="match status" value="1"/>
</dbReference>
<evidence type="ECO:0000256" key="7">
    <source>
        <dbReference type="ARBA" id="ARBA00022833"/>
    </source>
</evidence>
<feature type="region of interest" description="Disordered" evidence="14">
    <location>
        <begin position="430"/>
        <end position="467"/>
    </location>
</feature>
<proteinExistence type="inferred from homology"/>
<dbReference type="GO" id="GO:0008270">
    <property type="term" value="F:zinc ion binding"/>
    <property type="evidence" value="ECO:0007669"/>
    <property type="project" value="UniProtKB-KW"/>
</dbReference>
<evidence type="ECO:0000256" key="5">
    <source>
        <dbReference type="ARBA" id="ARBA00022737"/>
    </source>
</evidence>
<evidence type="ECO:0000256" key="12">
    <source>
        <dbReference type="ARBA" id="ARBA00023242"/>
    </source>
</evidence>
<keyword evidence="4" id="KW-0479">Metal-binding</keyword>
<dbReference type="InterPro" id="IPR001356">
    <property type="entry name" value="HD"/>
</dbReference>
<evidence type="ECO:0000256" key="9">
    <source>
        <dbReference type="ARBA" id="ARBA00023125"/>
    </source>
</evidence>
<feature type="region of interest" description="Disordered" evidence="14">
    <location>
        <begin position="1"/>
        <end position="89"/>
    </location>
</feature>
<evidence type="ECO:0000256" key="8">
    <source>
        <dbReference type="ARBA" id="ARBA00023015"/>
    </source>
</evidence>
<dbReference type="InterPro" id="IPR013087">
    <property type="entry name" value="Znf_C2H2_type"/>
</dbReference>
<dbReference type="GO" id="GO:0005634">
    <property type="term" value="C:nucleus"/>
    <property type="evidence" value="ECO:0007669"/>
    <property type="project" value="TreeGrafter"/>
</dbReference>
<feature type="compositionally biased region" description="Basic and acidic residues" evidence="14">
    <location>
        <begin position="843"/>
        <end position="854"/>
    </location>
</feature>
<dbReference type="InterPro" id="IPR027008">
    <property type="entry name" value="Teashirt_fam"/>
</dbReference>
<feature type="domain" description="C2H2-type" evidence="15">
    <location>
        <begin position="276"/>
        <end position="305"/>
    </location>
</feature>
<keyword evidence="8" id="KW-0805">Transcription regulation</keyword>
<evidence type="ECO:0000256" key="14">
    <source>
        <dbReference type="SAM" id="MobiDB-lite"/>
    </source>
</evidence>
<evidence type="ECO:0000256" key="4">
    <source>
        <dbReference type="ARBA" id="ARBA00022723"/>
    </source>
</evidence>
<evidence type="ECO:0000256" key="11">
    <source>
        <dbReference type="ARBA" id="ARBA00023163"/>
    </source>
</evidence>
<keyword evidence="2" id="KW-0217">Developmental protein</keyword>
<sequence>MARRKQRAPKRAPAYDSEDVEEPARQNENFDKEGSTTREKPLGNSDFRKDYVFQKSEDEHCSTAAEFSETDSELHINESNEPMSDVESSSINIKDKPMKDCLNEGSEKSVCGSDSLEQIKAIYNGFLSNSFWSSQSLNPSQTCTEKRSETCSSSSSSSPGGNCYDWHQSAVAKTLQQVSEKQLHPQRESNLFSTVQLYRQSARVYGSIFSGASKFHCKSCSAAYDTLVDLTVHMNDTGHYQDDNHEKADKGAKSWSKPRKRSLMELEGKEDAQKVLRCMYCGHSFESLQDLSVHMIKTKHYQKVPLKEPGTSIAAAKVISPFRKKIPLELDITKLNATDQKVSSKGSPVNVSLPKVSDVNKESLMDRKSVSNTMQIKSQILRCMECGQSFESFQQLSAHIMLTGHFVKASQSVQKMDKCISEQISLPGKIKMKKEKTPIEKQSSSTSSPNGTTESPHTTTPLKKSELERKTFLKEKHGKEPGNDNNAEERYSISSKYDYLTEKDLLESPKMNLDILKSLENTVTTAINKAQKGTPSWGGYQSIHAAYQLQNNTKPSLYNSSIQQLVHGVEVPCLDKSEIFPSPQHSTPSPKVKLHVIEEQVKNVTQNIAEETRKDKDEQVSLARYFITSSTTSADRKSASNSPTAERHGTLKNKDNEITSSENNTSERDSKKCNESFTTSLAFCDDSAVITVHPEPKQPFVSPLNALQSVMNLHLGKAANPVKPVEDPMSMLLKMSNSMAERAAVASAPISTSKPEPLHPDVYQIDKDQPIDLSKGKRNQCLVTASLPGKVLNSLPAMTKTDLTDTIKCTPVSPVHESALSDISDMLRNLSDTHVLKSQTLPHKSERSGIEDSHMPNTGDDASMVHKCKGRQSHWNPQHLLILQAQFTSCLRKTADGKYLISDLSPQERMVISQVTGLSMTTISHWLANVKYQLRRTGRTKFLKNVDSGHPVFFCSECATQIQTRSTYICHIESHLGFRLQDLAKFSCKNPNKTIAKHSKNMLDKTVLSFL</sequence>
<dbReference type="GO" id="GO:0000981">
    <property type="term" value="F:DNA-binding transcription factor activity, RNA polymerase II-specific"/>
    <property type="evidence" value="ECO:0007669"/>
    <property type="project" value="TreeGrafter"/>
</dbReference>
<keyword evidence="9" id="KW-0238">DNA-binding</keyword>
<evidence type="ECO:0000256" key="13">
    <source>
        <dbReference type="PROSITE-ProRule" id="PRU00042"/>
    </source>
</evidence>
<dbReference type="Proteomes" id="UP000593565">
    <property type="component" value="Unassembled WGS sequence"/>
</dbReference>
<organism evidence="16 17">
    <name type="scientific">Ameiurus melas</name>
    <name type="common">Black bullhead</name>
    <name type="synonym">Silurus melas</name>
    <dbReference type="NCBI Taxonomy" id="219545"/>
    <lineage>
        <taxon>Eukaryota</taxon>
        <taxon>Metazoa</taxon>
        <taxon>Chordata</taxon>
        <taxon>Craniata</taxon>
        <taxon>Vertebrata</taxon>
        <taxon>Euteleostomi</taxon>
        <taxon>Actinopterygii</taxon>
        <taxon>Neopterygii</taxon>
        <taxon>Teleostei</taxon>
        <taxon>Ostariophysi</taxon>
        <taxon>Siluriformes</taxon>
        <taxon>Ictaluridae</taxon>
        <taxon>Ameiurus</taxon>
    </lineage>
</organism>
<evidence type="ECO:0000256" key="1">
    <source>
        <dbReference type="ARBA" id="ARBA00007158"/>
    </source>
</evidence>
<feature type="compositionally biased region" description="Polar residues" evidence="14">
    <location>
        <begin position="440"/>
        <end position="462"/>
    </location>
</feature>
<keyword evidence="7" id="KW-0862">Zinc</keyword>
<comment type="similarity">
    <text evidence="1">Belongs to the teashirt C2H2-type zinc-finger protein family.</text>
</comment>
<dbReference type="AlphaFoldDB" id="A0A7J6B9C1"/>
<comment type="caution">
    <text evidence="16">The sequence shown here is derived from an EMBL/GenBank/DDBJ whole genome shotgun (WGS) entry which is preliminary data.</text>
</comment>
<dbReference type="PANTHER" id="PTHR12487">
    <property type="entry name" value="TEASHIRT-RELATED"/>
    <property type="match status" value="1"/>
</dbReference>
<dbReference type="InterPro" id="IPR009057">
    <property type="entry name" value="Homeodomain-like_sf"/>
</dbReference>
<evidence type="ECO:0000256" key="10">
    <source>
        <dbReference type="ARBA" id="ARBA00023155"/>
    </source>
</evidence>
<dbReference type="Pfam" id="PF26094">
    <property type="entry name" value="HTH_TSHZ3"/>
    <property type="match status" value="1"/>
</dbReference>
<dbReference type="SUPFAM" id="SSF46689">
    <property type="entry name" value="Homeodomain-like"/>
    <property type="match status" value="1"/>
</dbReference>
<dbReference type="EMBL" id="JAAGNN010000003">
    <property type="protein sequence ID" value="KAF4091663.1"/>
    <property type="molecule type" value="Genomic_DNA"/>
</dbReference>
<dbReference type="Gene3D" id="3.30.160.60">
    <property type="entry name" value="Classic Zinc Finger"/>
    <property type="match status" value="1"/>
</dbReference>
<evidence type="ECO:0000256" key="6">
    <source>
        <dbReference type="ARBA" id="ARBA00022771"/>
    </source>
</evidence>
<dbReference type="SMART" id="SM00355">
    <property type="entry name" value="ZnF_C2H2"/>
    <property type="match status" value="4"/>
</dbReference>
<feature type="compositionally biased region" description="Basic and acidic residues" evidence="14">
    <location>
        <begin position="22"/>
        <end position="61"/>
    </location>
</feature>
<reference evidence="16 17" key="1">
    <citation type="submission" date="2020-02" db="EMBL/GenBank/DDBJ databases">
        <title>A chromosome-scale genome assembly of the black bullhead catfish (Ameiurus melas).</title>
        <authorList>
            <person name="Wen M."/>
            <person name="Zham M."/>
            <person name="Cabau C."/>
            <person name="Klopp C."/>
            <person name="Donnadieu C."/>
            <person name="Roques C."/>
            <person name="Bouchez O."/>
            <person name="Lampietro C."/>
            <person name="Jouanno E."/>
            <person name="Herpin A."/>
            <person name="Louis A."/>
            <person name="Berthelot C."/>
            <person name="Parey E."/>
            <person name="Roest-Crollius H."/>
            <person name="Braasch I."/>
            <person name="Postlethwait J."/>
            <person name="Robinson-Rechavi M."/>
            <person name="Echchiki A."/>
            <person name="Begum T."/>
            <person name="Montfort J."/>
            <person name="Schartl M."/>
            <person name="Bobe J."/>
            <person name="Guiguen Y."/>
        </authorList>
    </citation>
    <scope>NUCLEOTIDE SEQUENCE [LARGE SCALE GENOMIC DNA]</scope>
    <source>
        <strain evidence="16">M_S1</strain>
        <tissue evidence="16">Blood</tissue>
    </source>
</reference>
<dbReference type="CDD" id="cd00086">
    <property type="entry name" value="homeodomain"/>
    <property type="match status" value="1"/>
</dbReference>
<evidence type="ECO:0000313" key="16">
    <source>
        <dbReference type="EMBL" id="KAF4091663.1"/>
    </source>
</evidence>
<name>A0A7J6B9C1_AMEME</name>
<feature type="region of interest" description="Disordered" evidence="14">
    <location>
        <begin position="631"/>
        <end position="673"/>
    </location>
</feature>
<feature type="compositionally biased region" description="Basic residues" evidence="14">
    <location>
        <begin position="1"/>
        <end position="10"/>
    </location>
</feature>
<dbReference type="PROSITE" id="PS50157">
    <property type="entry name" value="ZINC_FINGER_C2H2_2"/>
    <property type="match status" value="2"/>
</dbReference>
<keyword evidence="5" id="KW-0677">Repeat</keyword>
<feature type="compositionally biased region" description="Polar residues" evidence="14">
    <location>
        <begin position="79"/>
        <end position="89"/>
    </location>
</feature>
<gene>
    <name evidence="16" type="ORF">AMELA_G00039590</name>
</gene>
<dbReference type="PROSITE" id="PS00028">
    <property type="entry name" value="ZINC_FINGER_C2H2_1"/>
    <property type="match status" value="4"/>
</dbReference>
<evidence type="ECO:0000256" key="3">
    <source>
        <dbReference type="ARBA" id="ARBA00022491"/>
    </source>
</evidence>
<protein>
    <recommendedName>
        <fullName evidence="15">C2H2-type domain-containing protein</fullName>
    </recommendedName>
</protein>
<evidence type="ECO:0000313" key="17">
    <source>
        <dbReference type="Proteomes" id="UP000593565"/>
    </source>
</evidence>
<evidence type="ECO:0000259" key="15">
    <source>
        <dbReference type="PROSITE" id="PS50157"/>
    </source>
</evidence>
<keyword evidence="10" id="KW-0371">Homeobox</keyword>
<feature type="compositionally biased region" description="Polar residues" evidence="14">
    <location>
        <begin position="631"/>
        <end position="644"/>
    </location>
</feature>
<feature type="compositionally biased region" description="Basic and acidic residues" evidence="14">
    <location>
        <begin position="645"/>
        <end position="657"/>
    </location>
</feature>
<feature type="domain" description="C2H2-type" evidence="15">
    <location>
        <begin position="381"/>
        <end position="410"/>
    </location>
</feature>